<proteinExistence type="predicted"/>
<dbReference type="PROSITE" id="PS51201">
    <property type="entry name" value="RCK_N"/>
    <property type="match status" value="1"/>
</dbReference>
<gene>
    <name evidence="3" type="ORF">KQI68_09775</name>
</gene>
<dbReference type="InterPro" id="IPR050721">
    <property type="entry name" value="Trk_Ktr_HKT_K-transport"/>
</dbReference>
<dbReference type="PANTHER" id="PTHR43833:SF7">
    <property type="entry name" value="KTR SYSTEM POTASSIUM UPTAKE PROTEIN C"/>
    <property type="match status" value="1"/>
</dbReference>
<dbReference type="Pfam" id="PF02254">
    <property type="entry name" value="TrkA_N"/>
    <property type="match status" value="1"/>
</dbReference>
<sequence>MKTFIVFGCGRFGSTVARRLYDLNNDVVVVDSNMEKIDKISSNVTEAIVCDLEDEGAVDELGLNNFDVAVVAIAENLEAAIMAVLASKEAGIPRIVAKAANYRAGKILQKVGADKIIYPERDMGYRLANNLSNKNLIDSFEVSKGYGMFEIEANDKMIDKTLDEIRLREDYNFIVLMIKRKGEIIVNPTSDFQIRKDDTLTILGADEEIKKFNEEN</sequence>
<dbReference type="PANTHER" id="PTHR43833">
    <property type="entry name" value="POTASSIUM CHANNEL PROTEIN 2-RELATED-RELATED"/>
    <property type="match status" value="1"/>
</dbReference>
<evidence type="ECO:0000313" key="3">
    <source>
        <dbReference type="EMBL" id="MBU5670118.1"/>
    </source>
</evidence>
<comment type="caution">
    <text evidence="3">The sequence shown here is derived from an EMBL/GenBank/DDBJ whole genome shotgun (WGS) entry which is preliminary data.</text>
</comment>
<evidence type="ECO:0000313" key="4">
    <source>
        <dbReference type="Proteomes" id="UP000783742"/>
    </source>
</evidence>
<organism evidence="3 4">
    <name type="scientific">Peptoniphilus ovalis</name>
    <dbReference type="NCBI Taxonomy" id="2841503"/>
    <lineage>
        <taxon>Bacteria</taxon>
        <taxon>Bacillati</taxon>
        <taxon>Bacillota</taxon>
        <taxon>Tissierellia</taxon>
        <taxon>Tissierellales</taxon>
        <taxon>Peptoniphilaceae</taxon>
        <taxon>Peptoniphilus</taxon>
    </lineage>
</organism>
<feature type="domain" description="RCK C-terminal" evidence="2">
    <location>
        <begin position="134"/>
        <end position="216"/>
    </location>
</feature>
<dbReference type="EMBL" id="JAHLQO010000006">
    <property type="protein sequence ID" value="MBU5670118.1"/>
    <property type="molecule type" value="Genomic_DNA"/>
</dbReference>
<reference evidence="3 4" key="1">
    <citation type="submission" date="2021-06" db="EMBL/GenBank/DDBJ databases">
        <authorList>
            <person name="Sun Q."/>
            <person name="Li D."/>
        </authorList>
    </citation>
    <scope>NUCLEOTIDE SEQUENCE [LARGE SCALE GENOMIC DNA]</scope>
    <source>
        <strain evidence="3 4">MSJ-1</strain>
    </source>
</reference>
<accession>A0ABS6FIW4</accession>
<name>A0ABS6FIW4_9FIRM</name>
<dbReference type="InterPro" id="IPR003148">
    <property type="entry name" value="RCK_N"/>
</dbReference>
<dbReference type="InterPro" id="IPR006037">
    <property type="entry name" value="RCK_C"/>
</dbReference>
<protein>
    <submittedName>
        <fullName evidence="3">TrkA family potassium uptake protein</fullName>
    </submittedName>
</protein>
<dbReference type="RefSeq" id="WP_216549937.1">
    <property type="nucleotide sequence ID" value="NZ_JAHLQO010000006.1"/>
</dbReference>
<evidence type="ECO:0000259" key="2">
    <source>
        <dbReference type="PROSITE" id="PS51202"/>
    </source>
</evidence>
<keyword evidence="4" id="KW-1185">Reference proteome</keyword>
<dbReference type="Pfam" id="PF02080">
    <property type="entry name" value="TrkA_C"/>
    <property type="match status" value="1"/>
</dbReference>
<dbReference type="Proteomes" id="UP000783742">
    <property type="component" value="Unassembled WGS sequence"/>
</dbReference>
<evidence type="ECO:0000259" key="1">
    <source>
        <dbReference type="PROSITE" id="PS51201"/>
    </source>
</evidence>
<dbReference type="PROSITE" id="PS51202">
    <property type="entry name" value="RCK_C"/>
    <property type="match status" value="1"/>
</dbReference>
<feature type="domain" description="RCK N-terminal" evidence="1">
    <location>
        <begin position="1"/>
        <end position="117"/>
    </location>
</feature>